<proteinExistence type="predicted"/>
<sequence>MIYFLYDSDGQKWYFEADDEGVVYRQMLLEEGKASRISNVKKDEFFLAEHKLALDDPELGPIPKATFEAIWDELIKEQLPDWLETKRTFPRGTKVIGYLEVFYPHGVIVSIPDTKALGLAGYDECAAHAGHRSIHKGLLVEATVSGYDEVHFWLLLEEPRVWGFREEYSMSDQSAASKELTLVYKTLHRSFPYQDSARLKEDFAEAFAQLKEGWFDGEFSEYCSLIAGTVSYVMHNSIAEIPERQRALLQKSFFERYPAYAFIQPRLSDYPTISANLEDHERARGMLLSLIHDIDGGT</sequence>
<dbReference type="STRING" id="1174501.SAMN05216192_15033"/>
<dbReference type="RefSeq" id="WP_090719081.1">
    <property type="nucleotide sequence ID" value="NZ_CBCSKY010000054.1"/>
</dbReference>
<dbReference type="InterPro" id="IPR025551">
    <property type="entry name" value="WapI/YxiJ-like"/>
</dbReference>
<gene>
    <name evidence="1" type="ORF">SAMN05216192_15033</name>
</gene>
<dbReference type="AlphaFoldDB" id="A0A1G9DYT5"/>
<name>A0A1G9DYT5_9BACL</name>
<organism evidence="1 2">
    <name type="scientific">Paenibacillus typhae</name>
    <dbReference type="NCBI Taxonomy" id="1174501"/>
    <lineage>
        <taxon>Bacteria</taxon>
        <taxon>Bacillati</taxon>
        <taxon>Bacillota</taxon>
        <taxon>Bacilli</taxon>
        <taxon>Bacillales</taxon>
        <taxon>Paenibacillaceae</taxon>
        <taxon>Paenibacillus</taxon>
    </lineage>
</organism>
<evidence type="ECO:0000313" key="2">
    <source>
        <dbReference type="Proteomes" id="UP000199050"/>
    </source>
</evidence>
<keyword evidence="2" id="KW-1185">Reference proteome</keyword>
<evidence type="ECO:0000313" key="1">
    <source>
        <dbReference type="EMBL" id="SDK69003.1"/>
    </source>
</evidence>
<dbReference type="Pfam" id="PF14176">
    <property type="entry name" value="YxiJ"/>
    <property type="match status" value="1"/>
</dbReference>
<reference evidence="2" key="1">
    <citation type="submission" date="2016-10" db="EMBL/GenBank/DDBJ databases">
        <authorList>
            <person name="Varghese N."/>
            <person name="Submissions S."/>
        </authorList>
    </citation>
    <scope>NUCLEOTIDE SEQUENCE [LARGE SCALE GENOMIC DNA]</scope>
    <source>
        <strain evidence="2">CGMCC 1.11012</strain>
    </source>
</reference>
<protein>
    <submittedName>
        <fullName evidence="1">YxiJ-like protein</fullName>
    </submittedName>
</protein>
<dbReference type="EMBL" id="FNDX01000050">
    <property type="protein sequence ID" value="SDK69003.1"/>
    <property type="molecule type" value="Genomic_DNA"/>
</dbReference>
<accession>A0A1G9DYT5</accession>
<dbReference type="OrthoDB" id="2083321at2"/>
<dbReference type="Proteomes" id="UP000199050">
    <property type="component" value="Unassembled WGS sequence"/>
</dbReference>